<dbReference type="Proteomes" id="UP000184603">
    <property type="component" value="Unassembled WGS sequence"/>
</dbReference>
<accession>A0A1M7XZS0</accession>
<organism evidence="4 5">
    <name type="scientific">Desulfopila aestuarii DSM 18488</name>
    <dbReference type="NCBI Taxonomy" id="1121416"/>
    <lineage>
        <taxon>Bacteria</taxon>
        <taxon>Pseudomonadati</taxon>
        <taxon>Thermodesulfobacteriota</taxon>
        <taxon>Desulfobulbia</taxon>
        <taxon>Desulfobulbales</taxon>
        <taxon>Desulfocapsaceae</taxon>
        <taxon>Desulfopila</taxon>
    </lineage>
</organism>
<dbReference type="InterPro" id="IPR046342">
    <property type="entry name" value="CBS_dom_sf"/>
</dbReference>
<dbReference type="EMBL" id="FRFE01000003">
    <property type="protein sequence ID" value="SHO44734.1"/>
    <property type="molecule type" value="Genomic_DNA"/>
</dbReference>
<reference evidence="4 5" key="1">
    <citation type="submission" date="2016-12" db="EMBL/GenBank/DDBJ databases">
        <authorList>
            <person name="Song W.-J."/>
            <person name="Kurnit D.M."/>
        </authorList>
    </citation>
    <scope>NUCLEOTIDE SEQUENCE [LARGE SCALE GENOMIC DNA]</scope>
    <source>
        <strain evidence="4 5">DSM 18488</strain>
    </source>
</reference>
<dbReference type="PANTHER" id="PTHR43080">
    <property type="entry name" value="CBS DOMAIN-CONTAINING PROTEIN CBSX3, MITOCHONDRIAL"/>
    <property type="match status" value="1"/>
</dbReference>
<gene>
    <name evidence="4" type="ORF">SAMN02745220_00858</name>
</gene>
<dbReference type="AlphaFoldDB" id="A0A1M7XZS0"/>
<keyword evidence="5" id="KW-1185">Reference proteome</keyword>
<dbReference type="InterPro" id="IPR051257">
    <property type="entry name" value="Diverse_CBS-Domain"/>
</dbReference>
<evidence type="ECO:0000313" key="5">
    <source>
        <dbReference type="Proteomes" id="UP000184603"/>
    </source>
</evidence>
<keyword evidence="1 2" id="KW-0129">CBS domain</keyword>
<dbReference type="SUPFAM" id="SSF54631">
    <property type="entry name" value="CBS-domain pair"/>
    <property type="match status" value="1"/>
</dbReference>
<protein>
    <submittedName>
        <fullName evidence="4">CBS domain-containing protein</fullName>
    </submittedName>
</protein>
<dbReference type="STRING" id="1121416.SAMN02745220_00858"/>
<dbReference type="OrthoDB" id="9807125at2"/>
<dbReference type="PANTHER" id="PTHR43080:SF2">
    <property type="entry name" value="CBS DOMAIN-CONTAINING PROTEIN"/>
    <property type="match status" value="1"/>
</dbReference>
<evidence type="ECO:0000313" key="4">
    <source>
        <dbReference type="EMBL" id="SHO44734.1"/>
    </source>
</evidence>
<proteinExistence type="predicted"/>
<evidence type="ECO:0000256" key="2">
    <source>
        <dbReference type="PROSITE-ProRule" id="PRU00703"/>
    </source>
</evidence>
<name>A0A1M7XZS0_9BACT</name>
<dbReference type="Gene3D" id="3.10.580.10">
    <property type="entry name" value="CBS-domain"/>
    <property type="match status" value="1"/>
</dbReference>
<evidence type="ECO:0000256" key="1">
    <source>
        <dbReference type="ARBA" id="ARBA00023122"/>
    </source>
</evidence>
<sequence length="146" mass="16337">MKAKEILDAKGTRVITVIEDSLIVDVMAIFFANKVGSLLVVDKYDNILGIVAPNDILKAVHQNLDRVPEMRVSEVMVSDLIVATPEDDLDYIQNIMTENRVRHIPILDDGKLIGLVSIGDVVKAQMTIKNVENRYLKDYIEGKYPA</sequence>
<dbReference type="Pfam" id="PF00571">
    <property type="entry name" value="CBS"/>
    <property type="match status" value="2"/>
</dbReference>
<feature type="domain" description="CBS" evidence="3">
    <location>
        <begin position="76"/>
        <end position="133"/>
    </location>
</feature>
<dbReference type="InterPro" id="IPR000644">
    <property type="entry name" value="CBS_dom"/>
</dbReference>
<dbReference type="SMART" id="SM00116">
    <property type="entry name" value="CBS"/>
    <property type="match status" value="2"/>
</dbReference>
<evidence type="ECO:0000259" key="3">
    <source>
        <dbReference type="PROSITE" id="PS51371"/>
    </source>
</evidence>
<dbReference type="RefSeq" id="WP_073612207.1">
    <property type="nucleotide sequence ID" value="NZ_FRFE01000003.1"/>
</dbReference>
<feature type="domain" description="CBS" evidence="3">
    <location>
        <begin position="10"/>
        <end position="66"/>
    </location>
</feature>
<dbReference type="PROSITE" id="PS51371">
    <property type="entry name" value="CBS"/>
    <property type="match status" value="2"/>
</dbReference>